<dbReference type="GO" id="GO:0047244">
    <property type="term" value="F:N-acetylglucosaminyldiphosphoundecaprenol N-acetyl-beta-D-mannosaminyltransferase activity"/>
    <property type="evidence" value="ECO:0007669"/>
    <property type="project" value="UniProtKB-UniRule"/>
</dbReference>
<dbReference type="EC" id="2.4.1.187" evidence="5"/>
<dbReference type="InterPro" id="IPR034714">
    <property type="entry name" value="TagA_TarA"/>
</dbReference>
<organism evidence="6 7">
    <name type="scientific">Tepidibacter formicigenes DSM 15518</name>
    <dbReference type="NCBI Taxonomy" id="1123349"/>
    <lineage>
        <taxon>Bacteria</taxon>
        <taxon>Bacillati</taxon>
        <taxon>Bacillota</taxon>
        <taxon>Clostridia</taxon>
        <taxon>Peptostreptococcales</taxon>
        <taxon>Peptostreptococcaceae</taxon>
        <taxon>Tepidibacter</taxon>
    </lineage>
</organism>
<dbReference type="AlphaFoldDB" id="A0A1M6MS03"/>
<protein>
    <recommendedName>
        <fullName evidence="5">N-acetylglucosaminyldiphosphoundecaprenol N-acetyl-beta-D-mannosaminyltransferase</fullName>
        <ecNumber evidence="5">2.4.1.187</ecNumber>
    </recommendedName>
    <alternativeName>
        <fullName evidence="5">N-acetylmannosaminyltransferase</fullName>
    </alternativeName>
    <alternativeName>
        <fullName evidence="5">UDP-N-acetylmannosamine transferase</fullName>
    </alternativeName>
    <alternativeName>
        <fullName evidence="5">UDP-N-acetylmannosamine:N-acetylglucosaminyl pyrophosphorylundecaprenol N-acetylmannosaminyltransferase</fullName>
    </alternativeName>
</protein>
<dbReference type="Pfam" id="PF03808">
    <property type="entry name" value="Glyco_tran_WecG"/>
    <property type="match status" value="1"/>
</dbReference>
<comment type="pathway">
    <text evidence="5">Cell wall biogenesis; teichoic acid biosynthesis.</text>
</comment>
<evidence type="ECO:0000256" key="3">
    <source>
        <dbReference type="ARBA" id="ARBA00022944"/>
    </source>
</evidence>
<gene>
    <name evidence="6" type="ORF">SAMN02744037_01042</name>
</gene>
<evidence type="ECO:0000256" key="5">
    <source>
        <dbReference type="HAMAP-Rule" id="MF_02070"/>
    </source>
</evidence>
<sequence length="249" mass="28243">MEKINVLGVPIHKINMSEALHKSIEFLKSNEKRVIFTPNSEIIMMAKDDKNLLNAIKEADLIIPDGIGLVLASKILKKPLEERVTGIDLMENILDYCNKSKKSIFILGGKPGVADKALKNISKKYPNIKALGSYHGYFKGHHIGQEGHDEEKSVINLINNLKPDVLFVAFGAPKQELWIQRYKNEINSNIFMGVGGSVDVYAGEVKRAPVVYQKLGLEWLYRLIKEPWRYKRMMALPKFVIEVLKSVKK</sequence>
<evidence type="ECO:0000313" key="7">
    <source>
        <dbReference type="Proteomes" id="UP000242497"/>
    </source>
</evidence>
<dbReference type="CDD" id="cd06533">
    <property type="entry name" value="Glyco_transf_WecG_TagA"/>
    <property type="match status" value="1"/>
</dbReference>
<keyword evidence="1 5" id="KW-0328">Glycosyltransferase</keyword>
<dbReference type="PANTHER" id="PTHR34136">
    <property type="match status" value="1"/>
</dbReference>
<dbReference type="Proteomes" id="UP000242497">
    <property type="component" value="Unassembled WGS sequence"/>
</dbReference>
<keyword evidence="2 5" id="KW-0808">Transferase</keyword>
<keyword evidence="7" id="KW-1185">Reference proteome</keyword>
<dbReference type="EMBL" id="FRAE01000017">
    <property type="protein sequence ID" value="SHJ86288.1"/>
    <property type="molecule type" value="Genomic_DNA"/>
</dbReference>
<dbReference type="GO" id="GO:0019350">
    <property type="term" value="P:teichoic acid biosynthetic process"/>
    <property type="evidence" value="ECO:0007669"/>
    <property type="project" value="UniProtKB-UniRule"/>
</dbReference>
<dbReference type="InterPro" id="IPR004629">
    <property type="entry name" value="WecG_TagA_CpsF"/>
</dbReference>
<dbReference type="PANTHER" id="PTHR34136:SF1">
    <property type="entry name" value="UDP-N-ACETYL-D-MANNOSAMINURONIC ACID TRANSFERASE"/>
    <property type="match status" value="1"/>
</dbReference>
<dbReference type="GO" id="GO:0071555">
    <property type="term" value="P:cell wall organization"/>
    <property type="evidence" value="ECO:0007669"/>
    <property type="project" value="UniProtKB-KW"/>
</dbReference>
<dbReference type="HAMAP" id="MF_02070">
    <property type="entry name" value="TagA_TarA"/>
    <property type="match status" value="1"/>
</dbReference>
<evidence type="ECO:0000256" key="1">
    <source>
        <dbReference type="ARBA" id="ARBA00022676"/>
    </source>
</evidence>
<keyword evidence="3 5" id="KW-0777">Teichoic acid biosynthesis</keyword>
<evidence type="ECO:0000313" key="6">
    <source>
        <dbReference type="EMBL" id="SHJ86288.1"/>
    </source>
</evidence>
<dbReference type="UniPathway" id="UPA00632"/>
<dbReference type="OrthoDB" id="9771846at2"/>
<comment type="similarity">
    <text evidence="5">Belongs to the glycosyltransferase 26 family. TagA/TarA subfamily.</text>
</comment>
<dbReference type="RefSeq" id="WP_072887945.1">
    <property type="nucleotide sequence ID" value="NZ_FRAE01000017.1"/>
</dbReference>
<comment type="catalytic activity">
    <reaction evidence="5">
        <text>UDP-N-acetyl-alpha-D-mannosamine + N-acetyl-alpha-D-glucosaminyl-di-trans,octa-cis-undecaprenyl diphosphate = N-acetyl-beta-D-mannosaminyl-(1-&gt;4)-N-acetyl-alpha-D-glucosaminyl di-trans,octa-cis-undecaprenyl diphosphate + UDP + H(+)</text>
        <dbReference type="Rhea" id="RHEA:16053"/>
        <dbReference type="ChEBI" id="CHEBI:15378"/>
        <dbReference type="ChEBI" id="CHEBI:58223"/>
        <dbReference type="ChEBI" id="CHEBI:62959"/>
        <dbReference type="ChEBI" id="CHEBI:68623"/>
        <dbReference type="ChEBI" id="CHEBI:132210"/>
        <dbReference type="EC" id="2.4.1.187"/>
    </reaction>
</comment>
<evidence type="ECO:0000256" key="2">
    <source>
        <dbReference type="ARBA" id="ARBA00022679"/>
    </source>
</evidence>
<accession>A0A1M6MS03</accession>
<keyword evidence="4 5" id="KW-0961">Cell wall biogenesis/degradation</keyword>
<dbReference type="STRING" id="1123349.SAMN02744037_01042"/>
<name>A0A1M6MS03_9FIRM</name>
<dbReference type="NCBIfam" id="TIGR00696">
    <property type="entry name" value="wecG_tagA_cpsF"/>
    <property type="match status" value="1"/>
</dbReference>
<comment type="function">
    <text evidence="5">Catalyzes the conversion of GlcNAc-PP-undecaprenol into ManNAc-GlcNAc-PP-undecaprenol, the first committed lipid intermediate in the de novo synthesis of teichoic acid.</text>
</comment>
<reference evidence="7" key="1">
    <citation type="submission" date="2016-11" db="EMBL/GenBank/DDBJ databases">
        <authorList>
            <person name="Varghese N."/>
            <person name="Submissions S."/>
        </authorList>
    </citation>
    <scope>NUCLEOTIDE SEQUENCE [LARGE SCALE GENOMIC DNA]</scope>
    <source>
        <strain evidence="7">DSM 15518</strain>
    </source>
</reference>
<proteinExistence type="inferred from homology"/>
<evidence type="ECO:0000256" key="4">
    <source>
        <dbReference type="ARBA" id="ARBA00023316"/>
    </source>
</evidence>